<evidence type="ECO:0000256" key="1">
    <source>
        <dbReference type="ARBA" id="ARBA00004141"/>
    </source>
</evidence>
<dbReference type="Gene3D" id="1.20.1250.20">
    <property type="entry name" value="MFS general substrate transporter like domains"/>
    <property type="match status" value="1"/>
</dbReference>
<dbReference type="GO" id="GO:0005886">
    <property type="term" value="C:plasma membrane"/>
    <property type="evidence" value="ECO:0007669"/>
    <property type="project" value="TreeGrafter"/>
</dbReference>
<evidence type="ECO:0000256" key="4">
    <source>
        <dbReference type="ARBA" id="ARBA00023136"/>
    </source>
</evidence>
<comment type="caution">
    <text evidence="5">The sequence shown here is derived from an EMBL/GenBank/DDBJ whole genome shotgun (WGS) entry which is preliminary data.</text>
</comment>
<proteinExistence type="predicted"/>
<accession>A0A3M7IQN1</accession>
<protein>
    <recommendedName>
        <fullName evidence="7">Major facilitator superfamily (MFS) profile domain-containing protein</fullName>
    </recommendedName>
</protein>
<evidence type="ECO:0000313" key="5">
    <source>
        <dbReference type="EMBL" id="RMZ27760.1"/>
    </source>
</evidence>
<keyword evidence="3" id="KW-1133">Transmembrane helix</keyword>
<keyword evidence="2" id="KW-0812">Transmembrane</keyword>
<dbReference type="SUPFAM" id="SSF103473">
    <property type="entry name" value="MFS general substrate transporter"/>
    <property type="match status" value="1"/>
</dbReference>
<dbReference type="EMBL" id="QWIT01000233">
    <property type="protein sequence ID" value="RMZ27760.1"/>
    <property type="molecule type" value="Genomic_DNA"/>
</dbReference>
<evidence type="ECO:0000256" key="2">
    <source>
        <dbReference type="ARBA" id="ARBA00022692"/>
    </source>
</evidence>
<organism evidence="5 6">
    <name type="scientific">Hortaea werneckii</name>
    <name type="common">Black yeast</name>
    <name type="synonym">Cladosporium werneckii</name>
    <dbReference type="NCBI Taxonomy" id="91943"/>
    <lineage>
        <taxon>Eukaryota</taxon>
        <taxon>Fungi</taxon>
        <taxon>Dikarya</taxon>
        <taxon>Ascomycota</taxon>
        <taxon>Pezizomycotina</taxon>
        <taxon>Dothideomycetes</taxon>
        <taxon>Dothideomycetidae</taxon>
        <taxon>Mycosphaerellales</taxon>
        <taxon>Teratosphaeriaceae</taxon>
        <taxon>Hortaea</taxon>
    </lineage>
</organism>
<dbReference type="Proteomes" id="UP000281677">
    <property type="component" value="Unassembled WGS sequence"/>
</dbReference>
<evidence type="ECO:0000313" key="6">
    <source>
        <dbReference type="Proteomes" id="UP000281677"/>
    </source>
</evidence>
<evidence type="ECO:0008006" key="7">
    <source>
        <dbReference type="Google" id="ProtNLM"/>
    </source>
</evidence>
<evidence type="ECO:0000256" key="3">
    <source>
        <dbReference type="ARBA" id="ARBA00022989"/>
    </source>
</evidence>
<dbReference type="GO" id="GO:0015355">
    <property type="term" value="F:secondary active monocarboxylate transmembrane transporter activity"/>
    <property type="evidence" value="ECO:0007669"/>
    <property type="project" value="TreeGrafter"/>
</dbReference>
<dbReference type="PANTHER" id="PTHR23508">
    <property type="entry name" value="CARBOXYLIC ACID TRANSPORTER PROTEIN HOMOLOG"/>
    <property type="match status" value="1"/>
</dbReference>
<dbReference type="AlphaFoldDB" id="A0A3M7IQN1"/>
<dbReference type="InterPro" id="IPR036259">
    <property type="entry name" value="MFS_trans_sf"/>
</dbReference>
<dbReference type="GO" id="GO:0035879">
    <property type="term" value="P:plasma membrane lactate transport"/>
    <property type="evidence" value="ECO:0007669"/>
    <property type="project" value="TreeGrafter"/>
</dbReference>
<sequence>MAGFNSISHGTQDFYPTFLKDQLGFGATQTTVVTVVGQIGALIGGTVGGYVSTFTGRRLASR</sequence>
<name>A0A3M7IQN1_HORWE</name>
<comment type="subcellular location">
    <subcellularLocation>
        <location evidence="1">Membrane</location>
        <topology evidence="1">Multi-pass membrane protein</topology>
    </subcellularLocation>
</comment>
<reference evidence="5 6" key="1">
    <citation type="journal article" date="2018" name="BMC Genomics">
        <title>Genomic evidence for intraspecific hybridization in a clonal and extremely halotolerant yeast.</title>
        <authorList>
            <person name="Gostincar C."/>
            <person name="Stajich J.E."/>
            <person name="Zupancic J."/>
            <person name="Zalar P."/>
            <person name="Gunde-Cimerman N."/>
        </authorList>
    </citation>
    <scope>NUCLEOTIDE SEQUENCE [LARGE SCALE GENOMIC DNA]</scope>
    <source>
        <strain evidence="5 6">EXF-120</strain>
    </source>
</reference>
<dbReference type="PANTHER" id="PTHR23508:SF10">
    <property type="entry name" value="CARBOXYLIC ACID TRANSPORTER PROTEIN HOMOLOG"/>
    <property type="match status" value="1"/>
</dbReference>
<keyword evidence="4" id="KW-0472">Membrane</keyword>
<gene>
    <name evidence="5" type="ORF">D0859_08151</name>
</gene>